<evidence type="ECO:0000313" key="7">
    <source>
        <dbReference type="Proteomes" id="UP000886883"/>
    </source>
</evidence>
<dbReference type="SUPFAM" id="SSF53850">
    <property type="entry name" value="Periplasmic binding protein-like II"/>
    <property type="match status" value="1"/>
</dbReference>
<proteinExistence type="inferred from homology"/>
<dbReference type="InterPro" id="IPR005119">
    <property type="entry name" value="LysR_subst-bd"/>
</dbReference>
<feature type="domain" description="HTH lysR-type" evidence="5">
    <location>
        <begin position="1"/>
        <end position="58"/>
    </location>
</feature>
<evidence type="ECO:0000259" key="5">
    <source>
        <dbReference type="PROSITE" id="PS50931"/>
    </source>
</evidence>
<keyword evidence="4" id="KW-0804">Transcription</keyword>
<comment type="caution">
    <text evidence="6">The sequence shown here is derived from an EMBL/GenBank/DDBJ whole genome shotgun (WGS) entry which is preliminary data.</text>
</comment>
<gene>
    <name evidence="6" type="ORF">H9763_03655</name>
</gene>
<evidence type="ECO:0000313" key="6">
    <source>
        <dbReference type="EMBL" id="HJB90548.1"/>
    </source>
</evidence>
<dbReference type="GO" id="GO:0003700">
    <property type="term" value="F:DNA-binding transcription factor activity"/>
    <property type="evidence" value="ECO:0007669"/>
    <property type="project" value="InterPro"/>
</dbReference>
<organism evidence="6 7">
    <name type="scientific">Candidatus Eisenbergiella merdigallinarum</name>
    <dbReference type="NCBI Taxonomy" id="2838552"/>
    <lineage>
        <taxon>Bacteria</taxon>
        <taxon>Bacillati</taxon>
        <taxon>Bacillota</taxon>
        <taxon>Clostridia</taxon>
        <taxon>Lachnospirales</taxon>
        <taxon>Lachnospiraceae</taxon>
        <taxon>Eisenbergiella</taxon>
    </lineage>
</organism>
<dbReference type="PRINTS" id="PR00039">
    <property type="entry name" value="HTHLYSR"/>
</dbReference>
<accession>A0A9D2SD19</accession>
<dbReference type="Gene3D" id="3.40.190.290">
    <property type="match status" value="1"/>
</dbReference>
<reference evidence="6" key="1">
    <citation type="journal article" date="2021" name="PeerJ">
        <title>Extensive microbial diversity within the chicken gut microbiome revealed by metagenomics and culture.</title>
        <authorList>
            <person name="Gilroy R."/>
            <person name="Ravi A."/>
            <person name="Getino M."/>
            <person name="Pursley I."/>
            <person name="Horton D.L."/>
            <person name="Alikhan N.F."/>
            <person name="Baker D."/>
            <person name="Gharbi K."/>
            <person name="Hall N."/>
            <person name="Watson M."/>
            <person name="Adriaenssens E.M."/>
            <person name="Foster-Nyarko E."/>
            <person name="Jarju S."/>
            <person name="Secka A."/>
            <person name="Antonio M."/>
            <person name="Oren A."/>
            <person name="Chaudhuri R.R."/>
            <person name="La Ragione R."/>
            <person name="Hildebrand F."/>
            <person name="Pallen M.J."/>
        </authorList>
    </citation>
    <scope>NUCLEOTIDE SEQUENCE</scope>
    <source>
        <strain evidence="6">USAMLcec3-2134</strain>
    </source>
</reference>
<dbReference type="Pfam" id="PF03466">
    <property type="entry name" value="LysR_substrate"/>
    <property type="match status" value="1"/>
</dbReference>
<dbReference type="SUPFAM" id="SSF46785">
    <property type="entry name" value="Winged helix' DNA-binding domain"/>
    <property type="match status" value="1"/>
</dbReference>
<dbReference type="InterPro" id="IPR000847">
    <property type="entry name" value="LysR_HTH_N"/>
</dbReference>
<dbReference type="CDD" id="cd08420">
    <property type="entry name" value="PBP2_CysL_like"/>
    <property type="match status" value="1"/>
</dbReference>
<protein>
    <submittedName>
        <fullName evidence="6">LysR family transcriptional regulator</fullName>
    </submittedName>
</protein>
<evidence type="ECO:0000256" key="2">
    <source>
        <dbReference type="ARBA" id="ARBA00023015"/>
    </source>
</evidence>
<dbReference type="PANTHER" id="PTHR30126">
    <property type="entry name" value="HTH-TYPE TRANSCRIPTIONAL REGULATOR"/>
    <property type="match status" value="1"/>
</dbReference>
<reference evidence="6" key="2">
    <citation type="submission" date="2021-04" db="EMBL/GenBank/DDBJ databases">
        <authorList>
            <person name="Gilroy R."/>
        </authorList>
    </citation>
    <scope>NUCLEOTIDE SEQUENCE</scope>
    <source>
        <strain evidence="6">USAMLcec3-2134</strain>
    </source>
</reference>
<comment type="similarity">
    <text evidence="1">Belongs to the LysR transcriptional regulatory family.</text>
</comment>
<dbReference type="FunFam" id="1.10.10.10:FF:000001">
    <property type="entry name" value="LysR family transcriptional regulator"/>
    <property type="match status" value="1"/>
</dbReference>
<sequence>MTLRHLNIYVSVFQHGSITRASEALHLAQPSVSLAVRELEEHYRTRLFIRAGRRILPTEAGKEFYGYALHIVSLFAEMEQKFKNWDAEGIFRVGASITIGTHILPDLIGRFQAAYPQLRIEAVIQNSATIEQLILDHSIDVGLVENQPDQPDLQVIPFLEDALCAIVPPGHPLVGRTVSLADLARYPFFMREKGSAGRELLDASFALQQLAVRPAWESSSTQAIVSGVARGLGVAVLPYLLVKRDVEEKAVALARLDPPLTRNLHVICHRSKYRSASMDAFLSLCRSCGAK</sequence>
<evidence type="ECO:0000256" key="1">
    <source>
        <dbReference type="ARBA" id="ARBA00009437"/>
    </source>
</evidence>
<dbReference type="InterPro" id="IPR036388">
    <property type="entry name" value="WH-like_DNA-bd_sf"/>
</dbReference>
<evidence type="ECO:0000256" key="4">
    <source>
        <dbReference type="ARBA" id="ARBA00023163"/>
    </source>
</evidence>
<dbReference type="InterPro" id="IPR036390">
    <property type="entry name" value="WH_DNA-bd_sf"/>
</dbReference>
<dbReference type="Proteomes" id="UP000886883">
    <property type="component" value="Unassembled WGS sequence"/>
</dbReference>
<keyword evidence="2" id="KW-0805">Transcription regulation</keyword>
<dbReference type="EMBL" id="DWXE01000011">
    <property type="protein sequence ID" value="HJB90548.1"/>
    <property type="molecule type" value="Genomic_DNA"/>
</dbReference>
<dbReference type="Gene3D" id="1.10.10.10">
    <property type="entry name" value="Winged helix-like DNA-binding domain superfamily/Winged helix DNA-binding domain"/>
    <property type="match status" value="1"/>
</dbReference>
<dbReference type="GO" id="GO:0000976">
    <property type="term" value="F:transcription cis-regulatory region binding"/>
    <property type="evidence" value="ECO:0007669"/>
    <property type="project" value="TreeGrafter"/>
</dbReference>
<dbReference type="Pfam" id="PF00126">
    <property type="entry name" value="HTH_1"/>
    <property type="match status" value="1"/>
</dbReference>
<dbReference type="PANTHER" id="PTHR30126:SF39">
    <property type="entry name" value="HTH-TYPE TRANSCRIPTIONAL REGULATOR CYSL"/>
    <property type="match status" value="1"/>
</dbReference>
<dbReference type="AlphaFoldDB" id="A0A9D2SD19"/>
<keyword evidence="3" id="KW-0238">DNA-binding</keyword>
<name>A0A9D2SD19_9FIRM</name>
<dbReference type="PROSITE" id="PS50931">
    <property type="entry name" value="HTH_LYSR"/>
    <property type="match status" value="1"/>
</dbReference>
<evidence type="ECO:0000256" key="3">
    <source>
        <dbReference type="ARBA" id="ARBA00023125"/>
    </source>
</evidence>